<dbReference type="Pfam" id="PF08843">
    <property type="entry name" value="AbiEii"/>
    <property type="match status" value="1"/>
</dbReference>
<dbReference type="AlphaFoldDB" id="A0A256FCB8"/>
<dbReference type="EMBL" id="NNRL01000159">
    <property type="protein sequence ID" value="OYR12527.1"/>
    <property type="molecule type" value="Genomic_DNA"/>
</dbReference>
<dbReference type="Proteomes" id="UP000216478">
    <property type="component" value="Unassembled WGS sequence"/>
</dbReference>
<dbReference type="Gene3D" id="3.10.450.620">
    <property type="entry name" value="JHP933, nucleotidyltransferase-like core domain"/>
    <property type="match status" value="1"/>
</dbReference>
<accession>A0A256FCB8</accession>
<dbReference type="Pfam" id="PF08722">
    <property type="entry name" value="Tn7_TnsA-like_N"/>
    <property type="match status" value="1"/>
</dbReference>
<organism evidence="2 3">
    <name type="scientific">Brucella grignonensis</name>
    <dbReference type="NCBI Taxonomy" id="94627"/>
    <lineage>
        <taxon>Bacteria</taxon>
        <taxon>Pseudomonadati</taxon>
        <taxon>Pseudomonadota</taxon>
        <taxon>Alphaproteobacteria</taxon>
        <taxon>Hyphomicrobiales</taxon>
        <taxon>Brucellaceae</taxon>
        <taxon>Brucella/Ochrobactrum group</taxon>
        <taxon>Brucella</taxon>
    </lineage>
</organism>
<dbReference type="InterPro" id="IPR014942">
    <property type="entry name" value="AbiEii"/>
</dbReference>
<feature type="domain" description="TnsA endonuclease N-terminal" evidence="1">
    <location>
        <begin position="261"/>
        <end position="346"/>
    </location>
</feature>
<gene>
    <name evidence="2" type="ORF">CEV33_1311</name>
</gene>
<sequence length="441" mass="49283">MADVFLQLSAEDRRDALGVAADRSGRPTHLLEKDVWVVWALATLYAAPLGEHLVFKGGTSLSKAYQVIRRFSEDVDLTYDIRAIAPDLVGDNGEGLPKTRSEEKRWSSEVRRRLPAWVAETVQPVIETALAVEGLAAAVRIEDEKLFIDYEATAAGSGYVAPSGRLADCERAKDDVPPGLVGARNRQQKMTPYPQKASPVRNRRQLTSLVSEVASRWTDEPLPPRPLSAVRGSISVPPRGPLVSFESSIERDFLMFCRTSHRVTAVYAQRLVIDFQDVKRGAARRYTPDFVVEVDAAAGLSWRRAVVEVKTQRDLWRSRRMMRAPYAAARTWAAGQEGTIFRVVTDRMMSGEWLASTRLLSGHLDKPFDVQFEQDCVAFLQQRDSYRISEILALAQQRGLNPQALLPALYRMVARGQLSLDRGQPIGPQTWVTVVGSQKRL</sequence>
<dbReference type="InterPro" id="IPR014833">
    <property type="entry name" value="TnsA_N"/>
</dbReference>
<evidence type="ECO:0000313" key="2">
    <source>
        <dbReference type="EMBL" id="OYR12527.1"/>
    </source>
</evidence>
<evidence type="ECO:0000259" key="1">
    <source>
        <dbReference type="Pfam" id="PF08722"/>
    </source>
</evidence>
<name>A0A256FCB8_9HYPH</name>
<evidence type="ECO:0000313" key="3">
    <source>
        <dbReference type="Proteomes" id="UP000216478"/>
    </source>
</evidence>
<protein>
    <recommendedName>
        <fullName evidence="1">TnsA endonuclease N-terminal domain-containing protein</fullName>
    </recommendedName>
</protein>
<proteinExistence type="predicted"/>
<comment type="caution">
    <text evidence="2">The sequence shown here is derived from an EMBL/GenBank/DDBJ whole genome shotgun (WGS) entry which is preliminary data.</text>
</comment>
<keyword evidence="3" id="KW-1185">Reference proteome</keyword>
<reference evidence="2 3" key="1">
    <citation type="submission" date="2017-07" db="EMBL/GenBank/DDBJ databases">
        <title>Phylogenetic study on the rhizospheric bacterium Ochrobactrum sp. A44.</title>
        <authorList>
            <person name="Krzyzanowska D.M."/>
            <person name="Ossowicki A."/>
            <person name="Rajewska M."/>
            <person name="Maciag T."/>
            <person name="Kaczynski Z."/>
            <person name="Czerwicka M."/>
            <person name="Jafra S."/>
        </authorList>
    </citation>
    <scope>NUCLEOTIDE SEQUENCE [LARGE SCALE GENOMIC DNA]</scope>
    <source>
        <strain evidence="2 3">OgA9a</strain>
    </source>
</reference>